<feature type="region of interest" description="Disordered" evidence="1">
    <location>
        <begin position="127"/>
        <end position="154"/>
    </location>
</feature>
<protein>
    <submittedName>
        <fullName evidence="2">Uncharacterized protein</fullName>
    </submittedName>
</protein>
<reference evidence="2" key="2">
    <citation type="submission" date="2022-06" db="UniProtKB">
        <authorList>
            <consortium name="EnsemblMetazoa"/>
        </authorList>
    </citation>
    <scope>IDENTIFICATION</scope>
    <source>
        <strain evidence="2">PS312</strain>
    </source>
</reference>
<reference evidence="3" key="1">
    <citation type="journal article" date="2008" name="Nat. Genet.">
        <title>The Pristionchus pacificus genome provides a unique perspective on nematode lifestyle and parasitism.</title>
        <authorList>
            <person name="Dieterich C."/>
            <person name="Clifton S.W."/>
            <person name="Schuster L.N."/>
            <person name="Chinwalla A."/>
            <person name="Delehaunty K."/>
            <person name="Dinkelacker I."/>
            <person name="Fulton L."/>
            <person name="Fulton R."/>
            <person name="Godfrey J."/>
            <person name="Minx P."/>
            <person name="Mitreva M."/>
            <person name="Roeseler W."/>
            <person name="Tian H."/>
            <person name="Witte H."/>
            <person name="Yang S.P."/>
            <person name="Wilson R.K."/>
            <person name="Sommer R.J."/>
        </authorList>
    </citation>
    <scope>NUCLEOTIDE SEQUENCE [LARGE SCALE GENOMIC DNA]</scope>
    <source>
        <strain evidence="3">PS312</strain>
    </source>
</reference>
<dbReference type="EnsemblMetazoa" id="PPA26928.1">
    <property type="protein sequence ID" value="PPA26928.1"/>
    <property type="gene ID" value="WBGene00116482"/>
</dbReference>
<accession>A0A2A6C212</accession>
<dbReference type="Proteomes" id="UP000005239">
    <property type="component" value="Unassembled WGS sequence"/>
</dbReference>
<accession>A0A8R1UIF9</accession>
<feature type="compositionally biased region" description="Low complexity" evidence="1">
    <location>
        <begin position="131"/>
        <end position="143"/>
    </location>
</feature>
<keyword evidence="3" id="KW-1185">Reference proteome</keyword>
<dbReference type="AlphaFoldDB" id="A0A2A6C212"/>
<evidence type="ECO:0000313" key="3">
    <source>
        <dbReference type="Proteomes" id="UP000005239"/>
    </source>
</evidence>
<sequence>MSSFSDSSSHLTAHGCSPTSDQPYSQLPSISFFPRSPNQSSFFSSTTETPINSPLTWSYTPFGDVSYPMDALTLTYTSLVHGVQAAAQCIPKPVKIDLDLVSHPQFQLAPSPKKICSCAPSSGNGDDGVVSLSRTSSRSHSASITPAAKKPKTEAQRVKARAYAKAWRDKRYAKLVGITDAPVERIEKMAETALEMFKVKQELVDIDYFNDNEAHQESLATGN</sequence>
<organism evidence="2 3">
    <name type="scientific">Pristionchus pacificus</name>
    <name type="common">Parasitic nematode worm</name>
    <dbReference type="NCBI Taxonomy" id="54126"/>
    <lineage>
        <taxon>Eukaryota</taxon>
        <taxon>Metazoa</taxon>
        <taxon>Ecdysozoa</taxon>
        <taxon>Nematoda</taxon>
        <taxon>Chromadorea</taxon>
        <taxon>Rhabditida</taxon>
        <taxon>Rhabditina</taxon>
        <taxon>Diplogasteromorpha</taxon>
        <taxon>Diplogasteroidea</taxon>
        <taxon>Neodiplogasteridae</taxon>
        <taxon>Pristionchus</taxon>
    </lineage>
</organism>
<evidence type="ECO:0000256" key="1">
    <source>
        <dbReference type="SAM" id="MobiDB-lite"/>
    </source>
</evidence>
<evidence type="ECO:0000313" key="2">
    <source>
        <dbReference type="EnsemblMetazoa" id="PPA26928.1"/>
    </source>
</evidence>
<proteinExistence type="predicted"/>
<gene>
    <name evidence="2" type="primary">WBGene00116482</name>
</gene>
<name>A0A2A6C212_PRIPA</name>
<feature type="region of interest" description="Disordered" evidence="1">
    <location>
        <begin position="1"/>
        <end position="23"/>
    </location>
</feature>